<dbReference type="InterPro" id="IPR007159">
    <property type="entry name" value="SpoVT-AbrB_dom"/>
</dbReference>
<dbReference type="STRING" id="1184609.KILIM_033_00530"/>
<name>K6VJ30_9MICO</name>
<dbReference type="Pfam" id="PF04014">
    <property type="entry name" value="MazE_antitoxin"/>
    <property type="match status" value="1"/>
</dbReference>
<evidence type="ECO:0000313" key="4">
    <source>
        <dbReference type="Proteomes" id="UP000008366"/>
    </source>
</evidence>
<feature type="domain" description="SpoVT-AbrB" evidence="2">
    <location>
        <begin position="1"/>
        <end position="48"/>
    </location>
</feature>
<protein>
    <recommendedName>
        <fullName evidence="2">SpoVT-AbrB domain-containing protein</fullName>
    </recommendedName>
</protein>
<sequence length="81" mass="8672">MATATMTSKGQITVPREVREDLGLTPGTKVTFTRTADGDYVLARQRRSVLDLFGTMGRGRPAVTLDEMDDAIAAGAAESVR</sequence>
<keyword evidence="1" id="KW-0238">DNA-binding</keyword>
<dbReference type="EMBL" id="BAHD01000033">
    <property type="protein sequence ID" value="GAB96233.1"/>
    <property type="molecule type" value="Genomic_DNA"/>
</dbReference>
<dbReference type="SUPFAM" id="SSF89447">
    <property type="entry name" value="AbrB/MazE/MraZ-like"/>
    <property type="match status" value="1"/>
</dbReference>
<dbReference type="Gene3D" id="2.10.260.10">
    <property type="match status" value="1"/>
</dbReference>
<evidence type="ECO:0000256" key="1">
    <source>
        <dbReference type="PROSITE-ProRule" id="PRU01076"/>
    </source>
</evidence>
<dbReference type="eggNOG" id="COG2002">
    <property type="taxonomic scope" value="Bacteria"/>
</dbReference>
<proteinExistence type="predicted"/>
<evidence type="ECO:0000313" key="3">
    <source>
        <dbReference type="EMBL" id="GAB96233.1"/>
    </source>
</evidence>
<accession>K6VJ30</accession>
<reference evidence="3 4" key="1">
    <citation type="submission" date="2012-08" db="EMBL/GenBank/DDBJ databases">
        <title>Whole genome shotgun sequence of Kineosphaera limosa NBRC 100340.</title>
        <authorList>
            <person name="Yoshida I."/>
            <person name="Isaki S."/>
            <person name="Hosoyama A."/>
            <person name="Tsuchikane K."/>
            <person name="Katsumata H."/>
            <person name="Ando Y."/>
            <person name="Ohji S."/>
            <person name="Hamada M."/>
            <person name="Tamura T."/>
            <person name="Yamazoe A."/>
            <person name="Yamazaki S."/>
            <person name="Fujita N."/>
        </authorList>
    </citation>
    <scope>NUCLEOTIDE SEQUENCE [LARGE SCALE GENOMIC DNA]</scope>
    <source>
        <strain evidence="3 4">NBRC 100340</strain>
    </source>
</reference>
<dbReference type="PROSITE" id="PS51740">
    <property type="entry name" value="SPOVT_ABRB"/>
    <property type="match status" value="1"/>
</dbReference>
<dbReference type="AlphaFoldDB" id="K6VJ30"/>
<dbReference type="GO" id="GO:0003677">
    <property type="term" value="F:DNA binding"/>
    <property type="evidence" value="ECO:0007669"/>
    <property type="project" value="UniProtKB-UniRule"/>
</dbReference>
<keyword evidence="4" id="KW-1185">Reference proteome</keyword>
<dbReference type="RefSeq" id="WP_006592765.1">
    <property type="nucleotide sequence ID" value="NZ_BAHD01000033.1"/>
</dbReference>
<gene>
    <name evidence="3" type="ORF">KILIM_033_00530</name>
</gene>
<dbReference type="NCBIfam" id="TIGR01439">
    <property type="entry name" value="lp_hng_hel_AbrB"/>
    <property type="match status" value="1"/>
</dbReference>
<dbReference type="InterPro" id="IPR037914">
    <property type="entry name" value="SpoVT-AbrB_sf"/>
</dbReference>
<dbReference type="Proteomes" id="UP000008366">
    <property type="component" value="Unassembled WGS sequence"/>
</dbReference>
<comment type="caution">
    <text evidence="3">The sequence shown here is derived from an EMBL/GenBank/DDBJ whole genome shotgun (WGS) entry which is preliminary data.</text>
</comment>
<evidence type="ECO:0000259" key="2">
    <source>
        <dbReference type="PROSITE" id="PS51740"/>
    </source>
</evidence>
<dbReference type="SMART" id="SM00966">
    <property type="entry name" value="SpoVT_AbrB"/>
    <property type="match status" value="1"/>
</dbReference>
<organism evidence="3 4">
    <name type="scientific">Kineosphaera limosa NBRC 100340</name>
    <dbReference type="NCBI Taxonomy" id="1184609"/>
    <lineage>
        <taxon>Bacteria</taxon>
        <taxon>Bacillati</taxon>
        <taxon>Actinomycetota</taxon>
        <taxon>Actinomycetes</taxon>
        <taxon>Micrococcales</taxon>
        <taxon>Dermatophilaceae</taxon>
        <taxon>Kineosphaera</taxon>
    </lineage>
</organism>